<gene>
    <name evidence="1" type="ORF">RFI_15400</name>
</gene>
<keyword evidence="2" id="KW-1185">Reference proteome</keyword>
<evidence type="ECO:0000313" key="2">
    <source>
        <dbReference type="Proteomes" id="UP000023152"/>
    </source>
</evidence>
<protein>
    <submittedName>
        <fullName evidence="1">Uncharacterized protein</fullName>
    </submittedName>
</protein>
<dbReference type="EMBL" id="ASPP01011285">
    <property type="protein sequence ID" value="ETO21802.1"/>
    <property type="molecule type" value="Genomic_DNA"/>
</dbReference>
<feature type="non-terminal residue" evidence="1">
    <location>
        <position position="1"/>
    </location>
</feature>
<dbReference type="AlphaFoldDB" id="X6N924"/>
<accession>X6N924</accession>
<proteinExistence type="predicted"/>
<organism evidence="1 2">
    <name type="scientific">Reticulomyxa filosa</name>
    <dbReference type="NCBI Taxonomy" id="46433"/>
    <lineage>
        <taxon>Eukaryota</taxon>
        <taxon>Sar</taxon>
        <taxon>Rhizaria</taxon>
        <taxon>Retaria</taxon>
        <taxon>Foraminifera</taxon>
        <taxon>Monothalamids</taxon>
        <taxon>Reticulomyxidae</taxon>
        <taxon>Reticulomyxa</taxon>
    </lineage>
</organism>
<sequence length="207" mass="23456">AKINWTANTFTNPSMFIHKGVVADKSNGVATLLDPKYFDLVAGQAKHLTRYEFERKKLEGWVEKTNYSEFVWYGQHHKVNFHYDWSLAIDTIAYKHLYVITTPFEVPSGESFISQHNISNGIYSAVATVPFAALDLCVTEAGRIFAVGFQFRKSDDSFYLFQRHALVTVLNAQGNNSLCGGCRTMYYGSDCSYLCDCEVKLIINTNK</sequence>
<reference evidence="1 2" key="1">
    <citation type="journal article" date="2013" name="Curr. Biol.">
        <title>The Genome of the Foraminiferan Reticulomyxa filosa.</title>
        <authorList>
            <person name="Glockner G."/>
            <person name="Hulsmann N."/>
            <person name="Schleicher M."/>
            <person name="Noegel A.A."/>
            <person name="Eichinger L."/>
            <person name="Gallinger C."/>
            <person name="Pawlowski J."/>
            <person name="Sierra R."/>
            <person name="Euteneuer U."/>
            <person name="Pillet L."/>
            <person name="Moustafa A."/>
            <person name="Platzer M."/>
            <person name="Groth M."/>
            <person name="Szafranski K."/>
            <person name="Schliwa M."/>
        </authorList>
    </citation>
    <scope>NUCLEOTIDE SEQUENCE [LARGE SCALE GENOMIC DNA]</scope>
</reference>
<comment type="caution">
    <text evidence="1">The sequence shown here is derived from an EMBL/GenBank/DDBJ whole genome shotgun (WGS) entry which is preliminary data.</text>
</comment>
<name>X6N924_RETFI</name>
<dbReference type="Proteomes" id="UP000023152">
    <property type="component" value="Unassembled WGS sequence"/>
</dbReference>
<evidence type="ECO:0000313" key="1">
    <source>
        <dbReference type="EMBL" id="ETO21802.1"/>
    </source>
</evidence>